<evidence type="ECO:0000256" key="2">
    <source>
        <dbReference type="ARBA" id="ARBA00004906"/>
    </source>
</evidence>
<dbReference type="InterPro" id="IPR001841">
    <property type="entry name" value="Znf_RING"/>
</dbReference>
<feature type="compositionally biased region" description="Polar residues" evidence="10">
    <location>
        <begin position="150"/>
        <end position="163"/>
    </location>
</feature>
<dbReference type="SMART" id="SM00184">
    <property type="entry name" value="RING"/>
    <property type="match status" value="1"/>
</dbReference>
<feature type="compositionally biased region" description="Polar residues" evidence="10">
    <location>
        <begin position="254"/>
        <end position="267"/>
    </location>
</feature>
<accession>A0A5N5M0T9</accession>
<sequence>MAGQGSKSNAFPGKFYLGYGPNGINLLCNQNVDSSLEETLSEMNVAPSENNIQLTNSNGSSATMEASPRVLPHTIDLNAAYEGNGTGDTQELGGGLDTGKNILASDSSNSNTIIISSGIAGYVLEENEGGQDSASGGRRLSCKRRAPENGSRQLSLGESSRSVKQGDVPQENASKSFNLPSSLNSNPNSARLSVGVRVAPALYQPSMAAASESVTGAGTGSEMHQNPSVVGQAENTQRNIRLRRSTGRLDSAPGHNSSVWNPRVHSSGQQPAFYQSNHLPSSNMAATTAMPFMHTPNSSRPLQSFQSDGVTTERTSGPSTHARNGVNTLHQDRSLRNDPRNGMFFSEFQRTRMPPMPTNLNFAHGRYFPGSMSPISQNGSSSHQPHIPSTWYLQGNMEEQYHGRMPNLVNHTEPQGPVYHSPFHLAASPAAIERGLQDGSGNRRPYRMPLIPDSEVRSGRQAVTREMALWALTGAQRRNRLATEVRNALTLARRRGSLQFGVRILAELNVNVMLIDRSALFGDSDDEEADELENMRLDVDSMSYEQLLALEEQMGNVSTGLSEDAIVATLKHWKYRAVVDDGSDTEDEPCCICQEAYAAEDDLGKLKCGHGFHFNCIKRWLEEKNNCPICKKAAVDV</sequence>
<feature type="region of interest" description="Disordered" evidence="10">
    <location>
        <begin position="295"/>
        <end position="325"/>
    </location>
</feature>
<proteinExistence type="predicted"/>
<evidence type="ECO:0000256" key="6">
    <source>
        <dbReference type="ARBA" id="ARBA00022771"/>
    </source>
</evidence>
<evidence type="ECO:0000256" key="9">
    <source>
        <dbReference type="PROSITE-ProRule" id="PRU00175"/>
    </source>
</evidence>
<protein>
    <recommendedName>
        <fullName evidence="3">RING-type E3 ubiquitin transferase</fullName>
        <ecNumber evidence="3">2.3.2.27</ecNumber>
    </recommendedName>
</protein>
<dbReference type="InterPro" id="IPR013083">
    <property type="entry name" value="Znf_RING/FYVE/PHD"/>
</dbReference>
<evidence type="ECO:0000256" key="7">
    <source>
        <dbReference type="ARBA" id="ARBA00022786"/>
    </source>
</evidence>
<comment type="pathway">
    <text evidence="2">Protein modification; protein ubiquitination.</text>
</comment>
<dbReference type="FunFam" id="3.30.40.10:FF:000309">
    <property type="entry name" value="E3 ubiquitin-protein ligase MBR2"/>
    <property type="match status" value="1"/>
</dbReference>
<keyword evidence="13" id="KW-1185">Reference proteome</keyword>
<feature type="region of interest" description="Disordered" evidence="10">
    <location>
        <begin position="247"/>
        <end position="267"/>
    </location>
</feature>
<name>A0A5N5M0T9_9ROSI</name>
<evidence type="ECO:0000256" key="4">
    <source>
        <dbReference type="ARBA" id="ARBA00022679"/>
    </source>
</evidence>
<evidence type="ECO:0000313" key="13">
    <source>
        <dbReference type="Proteomes" id="UP000326939"/>
    </source>
</evidence>
<dbReference type="EC" id="2.3.2.27" evidence="3"/>
<evidence type="ECO:0000256" key="5">
    <source>
        <dbReference type="ARBA" id="ARBA00022723"/>
    </source>
</evidence>
<evidence type="ECO:0000313" key="12">
    <source>
        <dbReference type="EMBL" id="KAB5547823.1"/>
    </source>
</evidence>
<feature type="compositionally biased region" description="Low complexity" evidence="10">
    <location>
        <begin position="178"/>
        <end position="187"/>
    </location>
</feature>
<dbReference type="SUPFAM" id="SSF57850">
    <property type="entry name" value="RING/U-box"/>
    <property type="match status" value="1"/>
</dbReference>
<gene>
    <name evidence="12" type="ORF">DKX38_011229</name>
</gene>
<dbReference type="PANTHER" id="PTHR22937:SF209">
    <property type="entry name" value="RING-TYPE E3 UBIQUITIN TRANSFERASE"/>
    <property type="match status" value="1"/>
</dbReference>
<keyword evidence="5" id="KW-0479">Metal-binding</keyword>
<keyword evidence="4" id="KW-0808">Transferase</keyword>
<comment type="catalytic activity">
    <reaction evidence="1">
        <text>S-ubiquitinyl-[E2 ubiquitin-conjugating enzyme]-L-cysteine + [acceptor protein]-L-lysine = [E2 ubiquitin-conjugating enzyme]-L-cysteine + N(6)-ubiquitinyl-[acceptor protein]-L-lysine.</text>
        <dbReference type="EC" id="2.3.2.27"/>
    </reaction>
</comment>
<dbReference type="EMBL" id="VDCV01000007">
    <property type="protein sequence ID" value="KAB5547823.1"/>
    <property type="molecule type" value="Genomic_DNA"/>
</dbReference>
<dbReference type="Pfam" id="PF13639">
    <property type="entry name" value="zf-RING_2"/>
    <property type="match status" value="1"/>
</dbReference>
<evidence type="ECO:0000256" key="3">
    <source>
        <dbReference type="ARBA" id="ARBA00012483"/>
    </source>
</evidence>
<feature type="region of interest" description="Disordered" evidence="10">
    <location>
        <begin position="128"/>
        <end position="187"/>
    </location>
</feature>
<feature type="domain" description="RING-type" evidence="11">
    <location>
        <begin position="590"/>
        <end position="631"/>
    </location>
</feature>
<dbReference type="Proteomes" id="UP000326939">
    <property type="component" value="Chromosome 7"/>
</dbReference>
<organism evidence="12 13">
    <name type="scientific">Salix brachista</name>
    <dbReference type="NCBI Taxonomy" id="2182728"/>
    <lineage>
        <taxon>Eukaryota</taxon>
        <taxon>Viridiplantae</taxon>
        <taxon>Streptophyta</taxon>
        <taxon>Embryophyta</taxon>
        <taxon>Tracheophyta</taxon>
        <taxon>Spermatophyta</taxon>
        <taxon>Magnoliopsida</taxon>
        <taxon>eudicotyledons</taxon>
        <taxon>Gunneridae</taxon>
        <taxon>Pentapetalae</taxon>
        <taxon>rosids</taxon>
        <taxon>fabids</taxon>
        <taxon>Malpighiales</taxon>
        <taxon>Salicaceae</taxon>
        <taxon>Saliceae</taxon>
        <taxon>Salix</taxon>
    </lineage>
</organism>
<reference evidence="13" key="1">
    <citation type="journal article" date="2019" name="Gigascience">
        <title>De novo genome assembly of the endangered Acer yangbiense, a plant species with extremely small populations endemic to Yunnan Province, China.</title>
        <authorList>
            <person name="Yang J."/>
            <person name="Wariss H.M."/>
            <person name="Tao L."/>
            <person name="Zhang R."/>
            <person name="Yun Q."/>
            <person name="Hollingsworth P."/>
            <person name="Dao Z."/>
            <person name="Luo G."/>
            <person name="Guo H."/>
            <person name="Ma Y."/>
            <person name="Sun W."/>
        </authorList>
    </citation>
    <scope>NUCLEOTIDE SEQUENCE [LARGE SCALE GENOMIC DNA]</scope>
    <source>
        <strain evidence="13">cv. br00</strain>
    </source>
</reference>
<dbReference type="InterPro" id="IPR045191">
    <property type="entry name" value="MBR1/2-like"/>
</dbReference>
<evidence type="ECO:0000256" key="1">
    <source>
        <dbReference type="ARBA" id="ARBA00000900"/>
    </source>
</evidence>
<dbReference type="AlphaFoldDB" id="A0A5N5M0T9"/>
<dbReference type="GO" id="GO:0008270">
    <property type="term" value="F:zinc ion binding"/>
    <property type="evidence" value="ECO:0007669"/>
    <property type="project" value="UniProtKB-KW"/>
</dbReference>
<keyword evidence="7" id="KW-0833">Ubl conjugation pathway</keyword>
<evidence type="ECO:0000256" key="8">
    <source>
        <dbReference type="ARBA" id="ARBA00022833"/>
    </source>
</evidence>
<dbReference type="Gene3D" id="3.30.40.10">
    <property type="entry name" value="Zinc/RING finger domain, C3HC4 (zinc finger)"/>
    <property type="match status" value="1"/>
</dbReference>
<dbReference type="GO" id="GO:0061630">
    <property type="term" value="F:ubiquitin protein ligase activity"/>
    <property type="evidence" value="ECO:0007669"/>
    <property type="project" value="UniProtKB-EC"/>
</dbReference>
<keyword evidence="8" id="KW-0862">Zinc</keyword>
<dbReference type="GO" id="GO:0043161">
    <property type="term" value="P:proteasome-mediated ubiquitin-dependent protein catabolic process"/>
    <property type="evidence" value="ECO:0007669"/>
    <property type="project" value="UniProtKB-ARBA"/>
</dbReference>
<keyword evidence="6 9" id="KW-0863">Zinc-finger</keyword>
<dbReference type="PROSITE" id="PS50089">
    <property type="entry name" value="ZF_RING_2"/>
    <property type="match status" value="1"/>
</dbReference>
<dbReference type="GO" id="GO:0010228">
    <property type="term" value="P:vegetative to reproductive phase transition of meristem"/>
    <property type="evidence" value="ECO:0007669"/>
    <property type="project" value="UniProtKB-ARBA"/>
</dbReference>
<evidence type="ECO:0000259" key="11">
    <source>
        <dbReference type="PROSITE" id="PS50089"/>
    </source>
</evidence>
<evidence type="ECO:0000256" key="10">
    <source>
        <dbReference type="SAM" id="MobiDB-lite"/>
    </source>
</evidence>
<comment type="caution">
    <text evidence="12">The sequence shown here is derived from an EMBL/GenBank/DDBJ whole genome shotgun (WGS) entry which is preliminary data.</text>
</comment>
<dbReference type="PANTHER" id="PTHR22937">
    <property type="entry name" value="E3 UBIQUITIN-PROTEIN LIGASE RNF165"/>
    <property type="match status" value="1"/>
</dbReference>